<name>A0A5B9QMR9_9BACT</name>
<accession>A0A5B9QMR9</accession>
<proteinExistence type="predicted"/>
<evidence type="ECO:0000313" key="1">
    <source>
        <dbReference type="EMBL" id="QEG35293.1"/>
    </source>
</evidence>
<dbReference type="EMBL" id="CP042913">
    <property type="protein sequence ID" value="QEG35293.1"/>
    <property type="molecule type" value="Genomic_DNA"/>
</dbReference>
<keyword evidence="2" id="KW-1185">Reference proteome</keyword>
<sequence length="532" mass="60960">MTSEKRYRRFRAPVANGHVLCEPAWETLVEAVKCRRKTAELDEIRLFGIPLSKLSVKARKSILSAAQAYTGQYFDAETSLSLDGPLIVTGHQPELFHPGVWYKKFSASRLADACGGTAISLIIDSDICRSSDIRVPTGEAENPMIESVAFDKLASQVPYEERLVLDRQAWETFGERVTDTISPLVGNPLIREWWPTVVASNSKPNVGIAFSQARHRLEHTWGAHSWELPQSKLCQTETFRLFALHLFAHAADFRTAYNCALKEYRTSHRLRNRAHPVPDLHSKEDWVESPFWIWNTADPVRRSLFVRSSARGCQLTDRHAFHETLPMSLDSDPNLASSMMAEWESRGIKLRTRALTTTLFVRLLLADVFIHGIGGAKYDQVTDELCRDFFGLSLPHYATVSGTLRLPVERTNHDLPSAPEIRQKIRNLTYHPERQLEHMQFGPEDQSRIKRLVDTKNKWVRTAKTPMNAATRHEEITAVNYQLQEWLIERKQHLEQEIAQSKQESSIAQILDSREYSYCLFPGEQLKEFLLR</sequence>
<evidence type="ECO:0000313" key="2">
    <source>
        <dbReference type="Proteomes" id="UP000323917"/>
    </source>
</evidence>
<reference evidence="1 2" key="1">
    <citation type="submission" date="2019-08" db="EMBL/GenBank/DDBJ databases">
        <title>Deep-cultivation of Planctomycetes and their phenomic and genomic characterization uncovers novel biology.</title>
        <authorList>
            <person name="Wiegand S."/>
            <person name="Jogler M."/>
            <person name="Boedeker C."/>
            <person name="Pinto D."/>
            <person name="Vollmers J."/>
            <person name="Rivas-Marin E."/>
            <person name="Kohn T."/>
            <person name="Peeters S.H."/>
            <person name="Heuer A."/>
            <person name="Rast P."/>
            <person name="Oberbeckmann S."/>
            <person name="Bunk B."/>
            <person name="Jeske O."/>
            <person name="Meyerdierks A."/>
            <person name="Storesund J.E."/>
            <person name="Kallscheuer N."/>
            <person name="Luecker S."/>
            <person name="Lage O.M."/>
            <person name="Pohl T."/>
            <person name="Merkel B.J."/>
            <person name="Hornburger P."/>
            <person name="Mueller R.-W."/>
            <person name="Bruemmer F."/>
            <person name="Labrenz M."/>
            <person name="Spormann A.M."/>
            <person name="Op den Camp H."/>
            <person name="Overmann J."/>
            <person name="Amann R."/>
            <person name="Jetten M.S.M."/>
            <person name="Mascher T."/>
            <person name="Medema M.H."/>
            <person name="Devos D.P."/>
            <person name="Kaster A.-K."/>
            <person name="Ovreas L."/>
            <person name="Rohde M."/>
            <person name="Galperin M.Y."/>
            <person name="Jogler C."/>
        </authorList>
    </citation>
    <scope>NUCLEOTIDE SEQUENCE [LARGE SCALE GENOMIC DNA]</scope>
    <source>
        <strain evidence="1 2">Pr1d</strain>
    </source>
</reference>
<dbReference type="AlphaFoldDB" id="A0A5B9QMR9"/>
<dbReference type="RefSeq" id="WP_148073824.1">
    <property type="nucleotide sequence ID" value="NZ_CP042913.1"/>
</dbReference>
<dbReference type="KEGG" id="bgok:Pr1d_25890"/>
<dbReference type="OrthoDB" id="255440at2"/>
<gene>
    <name evidence="1" type="ORF">Pr1d_25890</name>
</gene>
<dbReference type="Proteomes" id="UP000323917">
    <property type="component" value="Chromosome"/>
</dbReference>
<protein>
    <submittedName>
        <fullName evidence="1">Uncharacterized protein</fullName>
    </submittedName>
</protein>
<organism evidence="1 2">
    <name type="scientific">Bythopirellula goksoeyrii</name>
    <dbReference type="NCBI Taxonomy" id="1400387"/>
    <lineage>
        <taxon>Bacteria</taxon>
        <taxon>Pseudomonadati</taxon>
        <taxon>Planctomycetota</taxon>
        <taxon>Planctomycetia</taxon>
        <taxon>Pirellulales</taxon>
        <taxon>Lacipirellulaceae</taxon>
        <taxon>Bythopirellula</taxon>
    </lineage>
</organism>